<gene>
    <name evidence="2" type="ORF">ACJRO7_023016</name>
</gene>
<dbReference type="PANTHER" id="PTHR33974">
    <property type="entry name" value="VASCULAR-RELATED UNKNOWN PROTEIN 1-RELATED"/>
    <property type="match status" value="1"/>
</dbReference>
<dbReference type="InterPro" id="IPR039280">
    <property type="entry name" value="VUP"/>
</dbReference>
<dbReference type="PANTHER" id="PTHR33974:SF25">
    <property type="entry name" value="SMALL PHOSPHATASE-LIKE PROTEIN 2, PUTATIVE-RELATED"/>
    <property type="match status" value="1"/>
</dbReference>
<evidence type="ECO:0000313" key="3">
    <source>
        <dbReference type="Proteomes" id="UP001634007"/>
    </source>
</evidence>
<reference evidence="2 3" key="1">
    <citation type="submission" date="2024-11" db="EMBL/GenBank/DDBJ databases">
        <title>Chromosome-level genome assembly of Eucalyptus globulus Labill. provides insights into its genome evolution.</title>
        <authorList>
            <person name="Li X."/>
        </authorList>
    </citation>
    <scope>NUCLEOTIDE SEQUENCE [LARGE SCALE GENOMIC DNA]</scope>
    <source>
        <strain evidence="2">CL2024</strain>
        <tissue evidence="2">Fresh tender leaves</tissue>
    </source>
</reference>
<evidence type="ECO:0000313" key="2">
    <source>
        <dbReference type="EMBL" id="KAL3733583.1"/>
    </source>
</evidence>
<protein>
    <submittedName>
        <fullName evidence="2">Uncharacterized protein</fullName>
    </submittedName>
</protein>
<dbReference type="EMBL" id="JBJKBG010000006">
    <property type="protein sequence ID" value="KAL3733583.1"/>
    <property type="molecule type" value="Genomic_DNA"/>
</dbReference>
<accession>A0ABD3K5H7</accession>
<feature type="compositionally biased region" description="Basic and acidic residues" evidence="1">
    <location>
        <begin position="90"/>
        <end position="102"/>
    </location>
</feature>
<sequence length="143" mass="15685">MGDSKNYPSENFSCNERWSSNSGQESSWTSYFVDFLMNGQEKNDSSTGHDDSSSVVSDVATSAVKKSVEIDQAGAVCGLQKTMNSYPGQEEDKLSKDDATTSGRRDKISIDLDFVGRGGGNFSELKKRGLRLVPLSMMVKYQD</sequence>
<dbReference type="AlphaFoldDB" id="A0ABD3K5H7"/>
<evidence type="ECO:0000256" key="1">
    <source>
        <dbReference type="SAM" id="MobiDB-lite"/>
    </source>
</evidence>
<proteinExistence type="predicted"/>
<keyword evidence="3" id="KW-1185">Reference proteome</keyword>
<name>A0ABD3K5H7_EUCGL</name>
<organism evidence="2 3">
    <name type="scientific">Eucalyptus globulus</name>
    <name type="common">Tasmanian blue gum</name>
    <dbReference type="NCBI Taxonomy" id="34317"/>
    <lineage>
        <taxon>Eukaryota</taxon>
        <taxon>Viridiplantae</taxon>
        <taxon>Streptophyta</taxon>
        <taxon>Embryophyta</taxon>
        <taxon>Tracheophyta</taxon>
        <taxon>Spermatophyta</taxon>
        <taxon>Magnoliopsida</taxon>
        <taxon>eudicotyledons</taxon>
        <taxon>Gunneridae</taxon>
        <taxon>Pentapetalae</taxon>
        <taxon>rosids</taxon>
        <taxon>malvids</taxon>
        <taxon>Myrtales</taxon>
        <taxon>Myrtaceae</taxon>
        <taxon>Myrtoideae</taxon>
        <taxon>Eucalypteae</taxon>
        <taxon>Eucalyptus</taxon>
    </lineage>
</organism>
<feature type="region of interest" description="Disordered" evidence="1">
    <location>
        <begin position="1"/>
        <end position="25"/>
    </location>
</feature>
<dbReference type="Proteomes" id="UP001634007">
    <property type="component" value="Unassembled WGS sequence"/>
</dbReference>
<feature type="region of interest" description="Disordered" evidence="1">
    <location>
        <begin position="82"/>
        <end position="102"/>
    </location>
</feature>
<comment type="caution">
    <text evidence="2">The sequence shown here is derived from an EMBL/GenBank/DDBJ whole genome shotgun (WGS) entry which is preliminary data.</text>
</comment>